<dbReference type="Pfam" id="PF03924">
    <property type="entry name" value="CHASE"/>
    <property type="match status" value="1"/>
</dbReference>
<evidence type="ECO:0000259" key="10">
    <source>
        <dbReference type="PROSITE" id="PS50109"/>
    </source>
</evidence>
<accession>A0A2N9YFH9</accession>
<dbReference type="CDD" id="cd00082">
    <property type="entry name" value="HisKA"/>
    <property type="match status" value="1"/>
</dbReference>
<evidence type="ECO:0000313" key="12">
    <source>
        <dbReference type="EMBL" id="AUI69230.2"/>
    </source>
</evidence>
<dbReference type="AlphaFoldDB" id="A0A2N9YFH9"/>
<dbReference type="InterPro" id="IPR003661">
    <property type="entry name" value="HisK_dim/P_dom"/>
</dbReference>
<dbReference type="InterPro" id="IPR006189">
    <property type="entry name" value="CHASE_dom"/>
</dbReference>
<keyword evidence="4" id="KW-0808">Transferase</keyword>
<dbReference type="Pfam" id="PF00512">
    <property type="entry name" value="HisKA"/>
    <property type="match status" value="1"/>
</dbReference>
<dbReference type="Gene3D" id="3.30.565.10">
    <property type="entry name" value="Histidine kinase-like ATPase, C-terminal domain"/>
    <property type="match status" value="1"/>
</dbReference>
<dbReference type="SMART" id="SM00388">
    <property type="entry name" value="HisKA"/>
    <property type="match status" value="1"/>
</dbReference>
<keyword evidence="7 9" id="KW-1133">Transmembrane helix</keyword>
<evidence type="ECO:0000256" key="4">
    <source>
        <dbReference type="ARBA" id="ARBA00022679"/>
    </source>
</evidence>
<feature type="transmembrane region" description="Helical" evidence="9">
    <location>
        <begin position="353"/>
        <end position="373"/>
    </location>
</feature>
<dbReference type="InterPro" id="IPR036097">
    <property type="entry name" value="HisK_dim/P_sf"/>
</dbReference>
<dbReference type="PROSITE" id="PS50109">
    <property type="entry name" value="HIS_KIN"/>
    <property type="match status" value="1"/>
</dbReference>
<evidence type="ECO:0000256" key="2">
    <source>
        <dbReference type="ARBA" id="ARBA00004370"/>
    </source>
</evidence>
<dbReference type="InterPro" id="IPR042240">
    <property type="entry name" value="CHASE_sf"/>
</dbReference>
<sequence length="620" mass="70583">MRQHELVWSILMELQKKIVNTSILIWQRYMPVILTLTIGVALSIVMYYITLAWEQRKIQNDFTKPAEDRALAIERAFALNWKILETFQSLFRANANNIDQATFSRFSQNLLTQHPALKVVTWVPRVAAEGKTDFEQQARQKQANYQIEQYDSVEVTEKSRMIPATARDEYYPFLYVEPARRNLNGLGFDIGSYPAVAKVLQAVRDSGEIQAIPDTMFVDDSNLYGLAIFLPIYRQNVVIDSIEKRREALQGFVVGIYQLGDILDIEMASYLEPRPIDIRVFQVNETATSQFLYYYPGEIEDDILSRLTEEELFSEAPPAFQTINRFNSAGYSWEVVCTPSPGYYLVTGEGWQALGMLFLGLLITSLFAGYFYASIHRAYRLAELAEEANQSQSNFLANMSHQLRTPLNAIIGYSELLTEESSDLESQTISQDISKIHTSAKYLLSLSEGILDLSKIKSGKIELRLGMYDVAEIMREVANIATPLVKKNHNNLQIGCPADIGQIQTDSTRLHQILINLLNHMSDLSDGSKILFEVKRKQLNENQMGIHFSIKSHLKNMMTAEQRDRFLERLSRAETATSEKGIRMGLLISAHLWRLMNGSISIDIDNAEQEGTAFNLYLPT</sequence>
<dbReference type="SMART" id="SM01079">
    <property type="entry name" value="CHASE"/>
    <property type="match status" value="1"/>
</dbReference>
<reference evidence="13" key="1">
    <citation type="submission" date="2016-12" db="EMBL/GenBank/DDBJ databases">
        <title>Complete Genome Sequence of Beggiatoa leptomitiformis D-401.</title>
        <authorList>
            <person name="Fomenkov A."/>
            <person name="Vincze T."/>
            <person name="Grabovich M."/>
            <person name="Anton B.P."/>
            <person name="Dubinina G."/>
            <person name="Orlova M."/>
            <person name="Belousova E."/>
            <person name="Roberts R.J."/>
        </authorList>
    </citation>
    <scope>NUCLEOTIDE SEQUENCE [LARGE SCALE GENOMIC DNA]</scope>
    <source>
        <strain evidence="13">D-401</strain>
    </source>
</reference>
<keyword evidence="13" id="KW-1185">Reference proteome</keyword>
<dbReference type="Gene3D" id="1.10.287.130">
    <property type="match status" value="1"/>
</dbReference>
<dbReference type="GO" id="GO:0005886">
    <property type="term" value="C:plasma membrane"/>
    <property type="evidence" value="ECO:0007669"/>
    <property type="project" value="TreeGrafter"/>
</dbReference>
<evidence type="ECO:0000259" key="11">
    <source>
        <dbReference type="PROSITE" id="PS50839"/>
    </source>
</evidence>
<evidence type="ECO:0000256" key="3">
    <source>
        <dbReference type="ARBA" id="ARBA00012438"/>
    </source>
</evidence>
<dbReference type="RefSeq" id="WP_083991526.1">
    <property type="nucleotide sequence ID" value="NZ_CP012373.2"/>
</dbReference>
<dbReference type="OrthoDB" id="5621460at2"/>
<proteinExistence type="predicted"/>
<keyword evidence="5 9" id="KW-0812">Transmembrane</keyword>
<dbReference type="InterPro" id="IPR003594">
    <property type="entry name" value="HATPase_dom"/>
</dbReference>
<dbReference type="PANTHER" id="PTHR43047:SF72">
    <property type="entry name" value="OSMOSENSING HISTIDINE PROTEIN KINASE SLN1"/>
    <property type="match status" value="1"/>
</dbReference>
<evidence type="ECO:0000256" key="9">
    <source>
        <dbReference type="SAM" id="Phobius"/>
    </source>
</evidence>
<dbReference type="GO" id="GO:0009927">
    <property type="term" value="F:histidine phosphotransfer kinase activity"/>
    <property type="evidence" value="ECO:0007669"/>
    <property type="project" value="TreeGrafter"/>
</dbReference>
<keyword evidence="6" id="KW-0418">Kinase</keyword>
<feature type="domain" description="Histidine kinase" evidence="10">
    <location>
        <begin position="398"/>
        <end position="620"/>
    </location>
</feature>
<gene>
    <name evidence="12" type="ORF">BLE401_11330</name>
</gene>
<dbReference type="PROSITE" id="PS50839">
    <property type="entry name" value="CHASE"/>
    <property type="match status" value="1"/>
</dbReference>
<dbReference type="PANTHER" id="PTHR43047">
    <property type="entry name" value="TWO-COMPONENT HISTIDINE PROTEIN KINASE"/>
    <property type="match status" value="1"/>
</dbReference>
<evidence type="ECO:0000256" key="1">
    <source>
        <dbReference type="ARBA" id="ARBA00000085"/>
    </source>
</evidence>
<evidence type="ECO:0000256" key="6">
    <source>
        <dbReference type="ARBA" id="ARBA00022777"/>
    </source>
</evidence>
<dbReference type="SUPFAM" id="SSF47384">
    <property type="entry name" value="Homodimeric domain of signal transducing histidine kinase"/>
    <property type="match status" value="1"/>
</dbReference>
<name>A0A2N9YFH9_9GAMM</name>
<dbReference type="STRING" id="288004.AL038_12945"/>
<comment type="subcellular location">
    <subcellularLocation>
        <location evidence="2">Membrane</location>
    </subcellularLocation>
</comment>
<dbReference type="Gene3D" id="3.30.450.350">
    <property type="entry name" value="CHASE domain"/>
    <property type="match status" value="1"/>
</dbReference>
<feature type="domain" description="CHASE" evidence="11">
    <location>
        <begin position="94"/>
        <end position="293"/>
    </location>
</feature>
<protein>
    <recommendedName>
        <fullName evidence="3">histidine kinase</fullName>
        <ecNumber evidence="3">2.7.13.3</ecNumber>
    </recommendedName>
</protein>
<dbReference type="Pfam" id="PF02518">
    <property type="entry name" value="HATPase_c"/>
    <property type="match status" value="1"/>
</dbReference>
<feature type="transmembrane region" description="Helical" evidence="9">
    <location>
        <begin position="29"/>
        <end position="49"/>
    </location>
</feature>
<dbReference type="EMBL" id="CP018889">
    <property type="protein sequence ID" value="AUI69230.2"/>
    <property type="molecule type" value="Genomic_DNA"/>
</dbReference>
<dbReference type="InterPro" id="IPR005467">
    <property type="entry name" value="His_kinase_dom"/>
</dbReference>
<dbReference type="GO" id="GO:0000155">
    <property type="term" value="F:phosphorelay sensor kinase activity"/>
    <property type="evidence" value="ECO:0007669"/>
    <property type="project" value="InterPro"/>
</dbReference>
<dbReference type="Proteomes" id="UP000234271">
    <property type="component" value="Chromosome"/>
</dbReference>
<keyword evidence="8 9" id="KW-0472">Membrane</keyword>
<evidence type="ECO:0000313" key="13">
    <source>
        <dbReference type="Proteomes" id="UP000234271"/>
    </source>
</evidence>
<evidence type="ECO:0000256" key="8">
    <source>
        <dbReference type="ARBA" id="ARBA00023136"/>
    </source>
</evidence>
<dbReference type="SUPFAM" id="SSF55874">
    <property type="entry name" value="ATPase domain of HSP90 chaperone/DNA topoisomerase II/histidine kinase"/>
    <property type="match status" value="1"/>
</dbReference>
<dbReference type="InterPro" id="IPR036890">
    <property type="entry name" value="HATPase_C_sf"/>
</dbReference>
<dbReference type="EC" id="2.7.13.3" evidence="3"/>
<evidence type="ECO:0000256" key="7">
    <source>
        <dbReference type="ARBA" id="ARBA00022989"/>
    </source>
</evidence>
<evidence type="ECO:0000256" key="5">
    <source>
        <dbReference type="ARBA" id="ARBA00022692"/>
    </source>
</evidence>
<organism evidence="12 13">
    <name type="scientific">Beggiatoa leptomitoformis</name>
    <dbReference type="NCBI Taxonomy" id="288004"/>
    <lineage>
        <taxon>Bacteria</taxon>
        <taxon>Pseudomonadati</taxon>
        <taxon>Pseudomonadota</taxon>
        <taxon>Gammaproteobacteria</taxon>
        <taxon>Thiotrichales</taxon>
        <taxon>Thiotrichaceae</taxon>
        <taxon>Beggiatoa</taxon>
    </lineage>
</organism>
<comment type="catalytic activity">
    <reaction evidence="1">
        <text>ATP + protein L-histidine = ADP + protein N-phospho-L-histidine.</text>
        <dbReference type="EC" id="2.7.13.3"/>
    </reaction>
</comment>